<dbReference type="Pfam" id="PF09375">
    <property type="entry name" value="Peptidase_M75"/>
    <property type="match status" value="1"/>
</dbReference>
<evidence type="ECO:0000313" key="5">
    <source>
        <dbReference type="EMBL" id="KYF84337.1"/>
    </source>
</evidence>
<comment type="subcellular location">
    <subcellularLocation>
        <location evidence="1">Cell envelope</location>
    </subcellularLocation>
</comment>
<dbReference type="PANTHER" id="PTHR39192">
    <property type="entry name" value="IRON UPTAKE SYSTEM COMPONENT EFEO"/>
    <property type="match status" value="1"/>
</dbReference>
<keyword evidence="2 3" id="KW-0732">Signal</keyword>
<feature type="signal peptide" evidence="3">
    <location>
        <begin position="1"/>
        <end position="24"/>
    </location>
</feature>
<evidence type="ECO:0000256" key="1">
    <source>
        <dbReference type="ARBA" id="ARBA00004196"/>
    </source>
</evidence>
<dbReference type="Proteomes" id="UP000075635">
    <property type="component" value="Unassembled WGS sequence"/>
</dbReference>
<dbReference type="InterPro" id="IPR018976">
    <property type="entry name" value="Imelysin-like"/>
</dbReference>
<name>A0A150RVV0_SORCE</name>
<protein>
    <recommendedName>
        <fullName evidence="4">Imelysin-like domain-containing protein</fullName>
    </recommendedName>
</protein>
<dbReference type="AlphaFoldDB" id="A0A150RVV0"/>
<dbReference type="Gene3D" id="1.20.1420.20">
    <property type="entry name" value="M75 peptidase, HXXE motif"/>
    <property type="match status" value="1"/>
</dbReference>
<proteinExistence type="predicted"/>
<evidence type="ECO:0000256" key="3">
    <source>
        <dbReference type="SAM" id="SignalP"/>
    </source>
</evidence>
<reference evidence="5 6" key="1">
    <citation type="submission" date="2014-02" db="EMBL/GenBank/DDBJ databases">
        <title>The small core and large imbalanced accessory genome model reveals a collaborative survival strategy of Sorangium cellulosum strains in nature.</title>
        <authorList>
            <person name="Han K."/>
            <person name="Peng R."/>
            <person name="Blom J."/>
            <person name="Li Y.-Z."/>
        </authorList>
    </citation>
    <scope>NUCLEOTIDE SEQUENCE [LARGE SCALE GENOMIC DNA]</scope>
    <source>
        <strain evidence="5 6">So0011-07</strain>
    </source>
</reference>
<feature type="domain" description="Imelysin-like" evidence="4">
    <location>
        <begin position="49"/>
        <end position="293"/>
    </location>
</feature>
<accession>A0A150RVV0</accession>
<dbReference type="GO" id="GO:0030313">
    <property type="term" value="C:cell envelope"/>
    <property type="evidence" value="ECO:0007669"/>
    <property type="project" value="UniProtKB-SubCell"/>
</dbReference>
<feature type="chain" id="PRO_5007568407" description="Imelysin-like domain-containing protein" evidence="3">
    <location>
        <begin position="25"/>
        <end position="353"/>
    </location>
</feature>
<comment type="caution">
    <text evidence="5">The sequence shown here is derived from an EMBL/GenBank/DDBJ whole genome shotgun (WGS) entry which is preliminary data.</text>
</comment>
<dbReference type="InterPro" id="IPR038352">
    <property type="entry name" value="Imelysin_sf"/>
</dbReference>
<evidence type="ECO:0000313" key="6">
    <source>
        <dbReference type="Proteomes" id="UP000075635"/>
    </source>
</evidence>
<organism evidence="5 6">
    <name type="scientific">Sorangium cellulosum</name>
    <name type="common">Polyangium cellulosum</name>
    <dbReference type="NCBI Taxonomy" id="56"/>
    <lineage>
        <taxon>Bacteria</taxon>
        <taxon>Pseudomonadati</taxon>
        <taxon>Myxococcota</taxon>
        <taxon>Polyangia</taxon>
        <taxon>Polyangiales</taxon>
        <taxon>Polyangiaceae</taxon>
        <taxon>Sorangium</taxon>
    </lineage>
</organism>
<dbReference type="EMBL" id="JEMB01001947">
    <property type="protein sequence ID" value="KYF84337.1"/>
    <property type="molecule type" value="Genomic_DNA"/>
</dbReference>
<sequence length="353" mass="37720">MYMPACLRSGLAIAAAALSLPACGSDNETLLSDAEYERNAVLDVKAYIQDNLDEFAAATAALQAAAPAPDADGWSATSDEEAVAAMKAEWKRARQSYERVEGAIAVVFPEFDYSTDARYDAFIEVAADDDLFDDEGVTGVHAVERILWADQIPEPVLAFESALPNYSAAAFPATEAEAAAFKDELCARLAADAETMKTEFRGLALDAPSAYRGVISSILEQVEKTSKAATGEEESRYAQYTLADMRANVAAGEATYEAFQPWLLTKGAEGADVDKAVLAGFNRLSSAYDAVEGDALPPLPEGWSEEAPTEEQLATPFGELFSLVKRESDDATPGTLAHDMTRSADLLGIDQLP</sequence>
<evidence type="ECO:0000259" key="4">
    <source>
        <dbReference type="Pfam" id="PF09375"/>
    </source>
</evidence>
<evidence type="ECO:0000256" key="2">
    <source>
        <dbReference type="ARBA" id="ARBA00022729"/>
    </source>
</evidence>
<dbReference type="InterPro" id="IPR050894">
    <property type="entry name" value="EfeM/EfeO_iron_uptake"/>
</dbReference>
<dbReference type="PANTHER" id="PTHR39192:SF1">
    <property type="entry name" value="IRON UPTAKE SYSTEM COMPONENT EFEO"/>
    <property type="match status" value="1"/>
</dbReference>
<gene>
    <name evidence="5" type="ORF">BE17_50490</name>
</gene>